<dbReference type="PANTHER" id="PTHR31642:SF310">
    <property type="entry name" value="FATTY ALCOHOL:CAFFEOYL-COA ACYLTRANSFERASE"/>
    <property type="match status" value="1"/>
</dbReference>
<dbReference type="Gene3D" id="3.30.559.10">
    <property type="entry name" value="Chloramphenicol acetyltransferase-like domain"/>
    <property type="match status" value="2"/>
</dbReference>
<dbReference type="Proteomes" id="UP001163850">
    <property type="component" value="Unassembled WGS sequence"/>
</dbReference>
<protein>
    <submittedName>
        <fullName evidence="2">Transferase family-domain-containing protein</fullName>
    </submittedName>
</protein>
<dbReference type="InterPro" id="IPR050317">
    <property type="entry name" value="Plant_Fungal_Acyltransferase"/>
</dbReference>
<organism evidence="2 3">
    <name type="scientific">Lentinula detonsa</name>
    <dbReference type="NCBI Taxonomy" id="2804962"/>
    <lineage>
        <taxon>Eukaryota</taxon>
        <taxon>Fungi</taxon>
        <taxon>Dikarya</taxon>
        <taxon>Basidiomycota</taxon>
        <taxon>Agaricomycotina</taxon>
        <taxon>Agaricomycetes</taxon>
        <taxon>Agaricomycetidae</taxon>
        <taxon>Agaricales</taxon>
        <taxon>Marasmiineae</taxon>
        <taxon>Omphalotaceae</taxon>
        <taxon>Lentinula</taxon>
    </lineage>
</organism>
<dbReference type="Pfam" id="PF02458">
    <property type="entry name" value="Transferase"/>
    <property type="match status" value="1"/>
</dbReference>
<evidence type="ECO:0000256" key="1">
    <source>
        <dbReference type="ARBA" id="ARBA00022679"/>
    </source>
</evidence>
<accession>A0AA38Q6K9</accession>
<gene>
    <name evidence="2" type="ORF">F5890DRAFT_1563266</name>
</gene>
<comment type="caution">
    <text evidence="2">The sequence shown here is derived from an EMBL/GenBank/DDBJ whole genome shotgun (WGS) entry which is preliminary data.</text>
</comment>
<dbReference type="InterPro" id="IPR023213">
    <property type="entry name" value="CAT-like_dom_sf"/>
</dbReference>
<keyword evidence="1 2" id="KW-0808">Transferase</keyword>
<sequence length="494" mass="53615">MPRDQFEALSSLVSQSLVTTMHAATMDAELVRPSTTRNLPSIVEPIRLHAFDLFMPPLNVRIPMVFKIIPASGSVPRTTVREQFETIVAKLKASLADALELCPPVAGTIHTSPDDASDITISCDGRGATFMTQVEGQSYVESEHTLDGLSGTDLFCIDGSKTIFAVKLTLFSCGTITMVTSMHHLVADLTSCIDFLRIWDRLSGDDTGNLVLPESWSRDLNLPAPIALPSIMPGLLNLPPSSGPPPMPALRMFDGLRWFISYASLAQLKTDCTALFSVKDPVRYWISSADAFTALVWGAMTRARHDISNKPALPTNEAHAELESLGVAVDGRERLGLDSPEAGSPTRYFGNLNLSLAVYTPRINLLEATLEATSRIALAIRKTIQDETTLDAIASRVAFIEATRPDTTQRIALEGDCRSTNWAKHDLTKFDFGLGSNMKSIGTTLATKTIYPAGMFLISRGTGGLLVATTVEEEADVPLSMDPLLTRYAELLSN</sequence>
<dbReference type="EMBL" id="MU801921">
    <property type="protein sequence ID" value="KAJ3987590.1"/>
    <property type="molecule type" value="Genomic_DNA"/>
</dbReference>
<name>A0AA38Q6K9_9AGAR</name>
<proteinExistence type="predicted"/>
<reference evidence="2" key="1">
    <citation type="submission" date="2022-08" db="EMBL/GenBank/DDBJ databases">
        <authorList>
            <consortium name="DOE Joint Genome Institute"/>
            <person name="Min B."/>
            <person name="Riley R."/>
            <person name="Sierra-Patev S."/>
            <person name="Naranjo-Ortiz M."/>
            <person name="Looney B."/>
            <person name="Konkel Z."/>
            <person name="Slot J.C."/>
            <person name="Sakamoto Y."/>
            <person name="Steenwyk J.L."/>
            <person name="Rokas A."/>
            <person name="Carro J."/>
            <person name="Camarero S."/>
            <person name="Ferreira P."/>
            <person name="Molpeceres G."/>
            <person name="Ruiz-Duenas F.J."/>
            <person name="Serrano A."/>
            <person name="Henrissat B."/>
            <person name="Drula E."/>
            <person name="Hughes K.W."/>
            <person name="Mata J.L."/>
            <person name="Ishikawa N.K."/>
            <person name="Vargas-Isla R."/>
            <person name="Ushijima S."/>
            <person name="Smith C.A."/>
            <person name="Ahrendt S."/>
            <person name="Andreopoulos W."/>
            <person name="He G."/>
            <person name="Labutti K."/>
            <person name="Lipzen A."/>
            <person name="Ng V."/>
            <person name="Sandor L."/>
            <person name="Barry K."/>
            <person name="Martinez A.T."/>
            <person name="Xiao Y."/>
            <person name="Gibbons J.G."/>
            <person name="Terashima K."/>
            <person name="Hibbett D.S."/>
            <person name="Grigoriev I.V."/>
        </authorList>
    </citation>
    <scope>NUCLEOTIDE SEQUENCE</scope>
    <source>
        <strain evidence="2">TFB7829</strain>
    </source>
</reference>
<dbReference type="PANTHER" id="PTHR31642">
    <property type="entry name" value="TRICHOTHECENE 3-O-ACETYLTRANSFERASE"/>
    <property type="match status" value="1"/>
</dbReference>
<evidence type="ECO:0000313" key="3">
    <source>
        <dbReference type="Proteomes" id="UP001163850"/>
    </source>
</evidence>
<evidence type="ECO:0000313" key="2">
    <source>
        <dbReference type="EMBL" id="KAJ3987590.1"/>
    </source>
</evidence>
<dbReference type="GO" id="GO:0016747">
    <property type="term" value="F:acyltransferase activity, transferring groups other than amino-acyl groups"/>
    <property type="evidence" value="ECO:0007669"/>
    <property type="project" value="TreeGrafter"/>
</dbReference>
<dbReference type="AlphaFoldDB" id="A0AA38Q6K9"/>